<proteinExistence type="inferred from homology"/>
<evidence type="ECO:0000256" key="5">
    <source>
        <dbReference type="ARBA" id="ARBA00022679"/>
    </source>
</evidence>
<protein>
    <recommendedName>
        <fullName evidence="11">Uridylate kinase</fullName>
        <shortName evidence="11">UK</shortName>
        <ecNumber evidence="11">2.7.4.22</ecNumber>
    </recommendedName>
    <alternativeName>
        <fullName evidence="11">Uridine monophosphate kinase</fullName>
        <shortName evidence="11">UMP kinase</shortName>
        <shortName evidence="11">UMPK</shortName>
    </alternativeName>
</protein>
<keyword evidence="8 11" id="KW-0067">ATP-binding</keyword>
<dbReference type="Gene3D" id="3.40.1160.10">
    <property type="entry name" value="Acetylglutamate kinase-like"/>
    <property type="match status" value="1"/>
</dbReference>
<feature type="binding site" evidence="11">
    <location>
        <position position="72"/>
    </location>
    <ligand>
        <name>UMP</name>
        <dbReference type="ChEBI" id="CHEBI:57865"/>
    </ligand>
</feature>
<feature type="binding site" evidence="11">
    <location>
        <position position="52"/>
    </location>
    <ligand>
        <name>UMP</name>
        <dbReference type="ChEBI" id="CHEBI:57865"/>
    </ligand>
</feature>
<dbReference type="InterPro" id="IPR015963">
    <property type="entry name" value="Uridylate_kinase_bac"/>
</dbReference>
<feature type="binding site" evidence="11">
    <location>
        <position position="166"/>
    </location>
    <ligand>
        <name>ATP</name>
        <dbReference type="ChEBI" id="CHEBI:30616"/>
    </ligand>
</feature>
<dbReference type="InterPro" id="IPR001048">
    <property type="entry name" value="Asp/Glu/Uridylate_kinase"/>
</dbReference>
<dbReference type="AlphaFoldDB" id="F6DD00"/>
<evidence type="ECO:0000256" key="7">
    <source>
        <dbReference type="ARBA" id="ARBA00022777"/>
    </source>
</evidence>
<dbReference type="GO" id="GO:0005524">
    <property type="term" value="F:ATP binding"/>
    <property type="evidence" value="ECO:0007669"/>
    <property type="project" value="UniProtKB-KW"/>
</dbReference>
<dbReference type="eggNOG" id="COG0528">
    <property type="taxonomic scope" value="Bacteria"/>
</dbReference>
<evidence type="ECO:0000256" key="1">
    <source>
        <dbReference type="ARBA" id="ARBA00004496"/>
    </source>
</evidence>
<comment type="function">
    <text evidence="11">Catalyzes the reversible phosphorylation of UMP to UDP.</text>
</comment>
<dbReference type="InterPro" id="IPR036393">
    <property type="entry name" value="AceGlu_kinase-like_sf"/>
</dbReference>
<feature type="binding site" evidence="11">
    <location>
        <position position="169"/>
    </location>
    <ligand>
        <name>ATP</name>
        <dbReference type="ChEBI" id="CHEBI:30616"/>
    </ligand>
</feature>
<evidence type="ECO:0000256" key="4">
    <source>
        <dbReference type="ARBA" id="ARBA00022490"/>
    </source>
</evidence>
<feature type="binding site" evidence="11">
    <location>
        <position position="53"/>
    </location>
    <ligand>
        <name>ATP</name>
        <dbReference type="ChEBI" id="CHEBI:30616"/>
    </ligand>
</feature>
<keyword evidence="14" id="KW-1185">Reference proteome</keyword>
<evidence type="ECO:0000256" key="3">
    <source>
        <dbReference type="ARBA" id="ARBA00007614"/>
    </source>
</evidence>
<keyword evidence="9 11" id="KW-0665">Pyrimidine biosynthesis</keyword>
<dbReference type="PIRSF" id="PIRSF005650">
    <property type="entry name" value="Uridylate_kin"/>
    <property type="match status" value="1"/>
</dbReference>
<evidence type="ECO:0000313" key="14">
    <source>
        <dbReference type="Proteomes" id="UP000009232"/>
    </source>
</evidence>
<dbReference type="KEGG" id="tcy:Thicy_0969"/>
<dbReference type="CDD" id="cd04254">
    <property type="entry name" value="AAK_UMPK-PyrH-Ec"/>
    <property type="match status" value="1"/>
</dbReference>
<dbReference type="GO" id="GO:0044210">
    <property type="term" value="P:'de novo' CTP biosynthetic process"/>
    <property type="evidence" value="ECO:0007669"/>
    <property type="project" value="UniProtKB-UniRule"/>
</dbReference>
<feature type="binding site" evidence="11">
    <location>
        <begin position="133"/>
        <end position="140"/>
    </location>
    <ligand>
        <name>UMP</name>
        <dbReference type="ChEBI" id="CHEBI:57865"/>
    </ligand>
</feature>
<comment type="catalytic activity">
    <reaction evidence="10 11">
        <text>UMP + ATP = UDP + ADP</text>
        <dbReference type="Rhea" id="RHEA:24400"/>
        <dbReference type="ChEBI" id="CHEBI:30616"/>
        <dbReference type="ChEBI" id="CHEBI:57865"/>
        <dbReference type="ChEBI" id="CHEBI:58223"/>
        <dbReference type="ChEBI" id="CHEBI:456216"/>
        <dbReference type="EC" id="2.7.4.22"/>
    </reaction>
</comment>
<evidence type="ECO:0000256" key="8">
    <source>
        <dbReference type="ARBA" id="ARBA00022840"/>
    </source>
</evidence>
<keyword evidence="7 11" id="KW-0418">Kinase</keyword>
<name>F6DD00_THICA</name>
<feature type="domain" description="Aspartate/glutamate/uridylate kinase" evidence="12">
    <location>
        <begin position="6"/>
        <end position="214"/>
    </location>
</feature>
<dbReference type="Proteomes" id="UP000009232">
    <property type="component" value="Chromosome"/>
</dbReference>
<dbReference type="OrthoDB" id="9807458at2"/>
<dbReference type="STRING" id="717773.Thicy_0969"/>
<evidence type="ECO:0000256" key="10">
    <source>
        <dbReference type="ARBA" id="ARBA00047767"/>
    </source>
</evidence>
<feature type="binding site" evidence="11">
    <location>
        <position position="57"/>
    </location>
    <ligand>
        <name>ATP</name>
        <dbReference type="ChEBI" id="CHEBI:30616"/>
    </ligand>
</feature>
<evidence type="ECO:0000259" key="12">
    <source>
        <dbReference type="Pfam" id="PF00696"/>
    </source>
</evidence>
<comment type="caution">
    <text evidence="11">Lacks conserved residue(s) required for the propagation of feature annotation.</text>
</comment>
<feature type="binding site" evidence="11">
    <location>
        <position position="160"/>
    </location>
    <ligand>
        <name>ATP</name>
        <dbReference type="ChEBI" id="CHEBI:30616"/>
    </ligand>
</feature>
<dbReference type="EC" id="2.7.4.22" evidence="11"/>
<comment type="activity regulation">
    <text evidence="11">Inhibited by UTP.</text>
</comment>
<comment type="pathway">
    <text evidence="2 11">Pyrimidine metabolism; CTP biosynthesis via de novo pathway; UDP from UMP (UMPK route): step 1/1.</text>
</comment>
<dbReference type="GO" id="GO:0006225">
    <property type="term" value="P:UDP biosynthetic process"/>
    <property type="evidence" value="ECO:0007669"/>
    <property type="project" value="TreeGrafter"/>
</dbReference>
<dbReference type="GO" id="GO:0005829">
    <property type="term" value="C:cytosol"/>
    <property type="evidence" value="ECO:0007669"/>
    <property type="project" value="TreeGrafter"/>
</dbReference>
<dbReference type="HAMAP" id="MF_01220_B">
    <property type="entry name" value="PyrH_B"/>
    <property type="match status" value="1"/>
</dbReference>
<evidence type="ECO:0000256" key="6">
    <source>
        <dbReference type="ARBA" id="ARBA00022741"/>
    </source>
</evidence>
<comment type="similarity">
    <text evidence="3 11">Belongs to the UMP kinase family.</text>
</comment>
<dbReference type="EMBL" id="CP002776">
    <property type="protein sequence ID" value="AEG31736.1"/>
    <property type="molecule type" value="Genomic_DNA"/>
</dbReference>
<evidence type="ECO:0000256" key="11">
    <source>
        <dbReference type="HAMAP-Rule" id="MF_01220"/>
    </source>
</evidence>
<dbReference type="NCBIfam" id="TIGR02075">
    <property type="entry name" value="pyrH_bact"/>
    <property type="match status" value="1"/>
</dbReference>
<comment type="subcellular location">
    <subcellularLocation>
        <location evidence="1 11">Cytoplasm</location>
    </subcellularLocation>
</comment>
<keyword evidence="4 11" id="KW-0963">Cytoplasm</keyword>
<dbReference type="SUPFAM" id="SSF53633">
    <property type="entry name" value="Carbamate kinase-like"/>
    <property type="match status" value="1"/>
</dbReference>
<evidence type="ECO:0000313" key="13">
    <source>
        <dbReference type="EMBL" id="AEG31736.1"/>
    </source>
</evidence>
<dbReference type="FunFam" id="3.40.1160.10:FF:000001">
    <property type="entry name" value="Uridylate kinase"/>
    <property type="match status" value="1"/>
</dbReference>
<keyword evidence="6 11" id="KW-0547">Nucleotide-binding</keyword>
<dbReference type="GO" id="GO:0033862">
    <property type="term" value="F:UMP kinase activity"/>
    <property type="evidence" value="ECO:0007669"/>
    <property type="project" value="UniProtKB-EC"/>
</dbReference>
<dbReference type="InterPro" id="IPR011817">
    <property type="entry name" value="Uridylate_kinase"/>
</dbReference>
<dbReference type="UniPathway" id="UPA00159">
    <property type="reaction ID" value="UER00275"/>
</dbReference>
<evidence type="ECO:0000256" key="9">
    <source>
        <dbReference type="ARBA" id="ARBA00022975"/>
    </source>
</evidence>
<dbReference type="HOGENOM" id="CLU_033861_0_0_6"/>
<evidence type="ECO:0000256" key="2">
    <source>
        <dbReference type="ARBA" id="ARBA00004791"/>
    </source>
</evidence>
<accession>F6DD00</accession>
<dbReference type="RefSeq" id="WP_013835513.1">
    <property type="nucleotide sequence ID" value="NC_015581.1"/>
</dbReference>
<dbReference type="PANTHER" id="PTHR42833">
    <property type="entry name" value="URIDYLATE KINASE"/>
    <property type="match status" value="1"/>
</dbReference>
<sequence>MPAYQRILLKFSGEVLMGRQEFGWDMQIIEQVADQVKAVRAQGVEVGLVIGGGNVFRGAQVQSNKIARSTADQMGMLATLMNGIALRDVMQAHGVSTRLMSAWSMDALAETFNADAAKKALAQGDVVIFAGGSGNPFFTTDTAAALRGIEIQADVVLKATKVDGIYTRDPNKFADAERLQALTYEQVIQQDIAVMDLAAFALCREHAMPIRVFDMLKPGALARIIAGEDEGTLVSKGEA</sequence>
<reference evidence="13 14" key="1">
    <citation type="submission" date="2011-05" db="EMBL/GenBank/DDBJ databases">
        <title>Complete sequence of Thioalkalimicrobium cyclicum ALM1.</title>
        <authorList>
            <consortium name="US DOE Joint Genome Institute"/>
            <person name="Lucas S."/>
            <person name="Han J."/>
            <person name="Lapidus A."/>
            <person name="Cheng J.-F."/>
            <person name="Goodwin L."/>
            <person name="Pitluck S."/>
            <person name="Peters L."/>
            <person name="Mikhailova N."/>
            <person name="Davenport K."/>
            <person name="Han C."/>
            <person name="Tapia R."/>
            <person name="Land M."/>
            <person name="Hauser L."/>
            <person name="Kyrpides N."/>
            <person name="Ivanova N."/>
            <person name="Pagani I."/>
            <person name="Kappler U."/>
            <person name="Woyke T."/>
        </authorList>
    </citation>
    <scope>NUCLEOTIDE SEQUENCE [LARGE SCALE GENOMIC DNA]</scope>
    <source>
        <strain evidence="14">DSM 14477 / JCM 11371 / ALM1</strain>
    </source>
</reference>
<organism evidence="13 14">
    <name type="scientific">Thiomicrospira cyclica (strain DSM 14477 / JCM 11371 / ALM1)</name>
    <name type="common">Thioalkalimicrobium cyclicum</name>
    <dbReference type="NCBI Taxonomy" id="717773"/>
    <lineage>
        <taxon>Bacteria</taxon>
        <taxon>Pseudomonadati</taxon>
        <taxon>Pseudomonadota</taxon>
        <taxon>Gammaproteobacteria</taxon>
        <taxon>Thiotrichales</taxon>
        <taxon>Piscirickettsiaceae</taxon>
        <taxon>Thiomicrospira</taxon>
    </lineage>
</organism>
<dbReference type="Pfam" id="PF00696">
    <property type="entry name" value="AA_kinase"/>
    <property type="match status" value="1"/>
</dbReference>
<comment type="subunit">
    <text evidence="11">Homohexamer.</text>
</comment>
<keyword evidence="5 11" id="KW-0808">Transferase</keyword>
<feature type="binding site" evidence="11">
    <location>
        <begin position="10"/>
        <end position="13"/>
    </location>
    <ligand>
        <name>ATP</name>
        <dbReference type="ChEBI" id="CHEBI:30616"/>
    </ligand>
</feature>
<gene>
    <name evidence="11" type="primary">pyrH</name>
    <name evidence="13" type="ordered locus">Thicy_0969</name>
</gene>
<dbReference type="PANTHER" id="PTHR42833:SF4">
    <property type="entry name" value="URIDYLATE KINASE PUMPKIN, CHLOROPLASTIC"/>
    <property type="match status" value="1"/>
</dbReference>